<geneLocation type="mitochondrion" evidence="8"/>
<dbReference type="Pfam" id="PF05316">
    <property type="entry name" value="VAR1"/>
    <property type="match status" value="1"/>
</dbReference>
<name>A0A6F8V706_9SACH</name>
<accession>A0A6F8V706</accession>
<comment type="subcellular location">
    <subcellularLocation>
        <location evidence="1">Mitochondrion</location>
    </subcellularLocation>
</comment>
<dbReference type="GO" id="GO:0003735">
    <property type="term" value="F:structural constituent of ribosome"/>
    <property type="evidence" value="ECO:0007669"/>
    <property type="project" value="InterPro"/>
</dbReference>
<dbReference type="GO" id="GO:0005840">
    <property type="term" value="C:ribosome"/>
    <property type="evidence" value="ECO:0007669"/>
    <property type="project" value="UniProtKB-KW"/>
</dbReference>
<dbReference type="EMBL" id="LC532387">
    <property type="protein sequence ID" value="BCB25090.1"/>
    <property type="molecule type" value="Genomic_DNA"/>
</dbReference>
<proteinExistence type="inferred from homology"/>
<evidence type="ECO:0000313" key="8">
    <source>
        <dbReference type="EMBL" id="BCB25090.1"/>
    </source>
</evidence>
<reference evidence="8" key="1">
    <citation type="submission" date="2020-03" db="EMBL/GenBank/DDBJ databases">
        <title>Yeast mtDNA.</title>
        <authorList>
            <person name="Takahashi J."/>
            <person name="Chikano M."/>
        </authorList>
    </citation>
    <scope>NUCLEOTIDE SEQUENCE</scope>
</reference>
<comment type="similarity">
    <text evidence="2">Belongs to the universal ribosomal protein uS3 family.</text>
</comment>
<dbReference type="GO" id="GO:0006412">
    <property type="term" value="P:translation"/>
    <property type="evidence" value="ECO:0007669"/>
    <property type="project" value="InterPro"/>
</dbReference>
<protein>
    <recommendedName>
        <fullName evidence="6">Small ribosomal subunit protein uS3m</fullName>
    </recommendedName>
    <alternativeName>
        <fullName evidence="7">Ribosomal protein VAR1, mitochondrial</fullName>
    </alternativeName>
</protein>
<organism evidence="8">
    <name type="scientific">Zygosaccharomyces siamensis</name>
    <dbReference type="NCBI Taxonomy" id="1074906"/>
    <lineage>
        <taxon>Eukaryota</taxon>
        <taxon>Fungi</taxon>
        <taxon>Dikarya</taxon>
        <taxon>Ascomycota</taxon>
        <taxon>Saccharomycotina</taxon>
        <taxon>Saccharomycetes</taxon>
        <taxon>Saccharomycetales</taxon>
        <taxon>Saccharomycetaceae</taxon>
        <taxon>Zygosaccharomyces</taxon>
    </lineage>
</organism>
<keyword evidence="3 8" id="KW-0689">Ribosomal protein</keyword>
<dbReference type="AlphaFoldDB" id="A0A6F8V706"/>
<evidence type="ECO:0000256" key="5">
    <source>
        <dbReference type="ARBA" id="ARBA00023274"/>
    </source>
</evidence>
<evidence type="ECO:0000256" key="3">
    <source>
        <dbReference type="ARBA" id="ARBA00022980"/>
    </source>
</evidence>
<dbReference type="GO" id="GO:0005739">
    <property type="term" value="C:mitochondrion"/>
    <property type="evidence" value="ECO:0007669"/>
    <property type="project" value="UniProtKB-SubCell"/>
</dbReference>
<keyword evidence="4 8" id="KW-0496">Mitochondrion</keyword>
<evidence type="ECO:0000256" key="6">
    <source>
        <dbReference type="ARBA" id="ARBA00035157"/>
    </source>
</evidence>
<evidence type="ECO:0000256" key="1">
    <source>
        <dbReference type="ARBA" id="ARBA00004173"/>
    </source>
</evidence>
<sequence>MNNIIYWMMMYKYMYMNVNLLKLLDKLLKINNINNNKLLLKNLLLELNKLRLNNNINNLDINKYMKELSNKGNKLQHLNPMNSWSTQIYNYNKNNEINTLMKDMIIRKLLYKLMTFKFINKNNKSTEDLNKIIIISKPIFEHSLNKLNIKFYYYNKSFYNNNNNNNLYYINMLSKIINLLNNDTNNLSKILSYYYNKNVTIEPIKLSYNYLNSDIFSKSISLDNINKGIKNEYSRLLNNNLPKLNDKNISMNYINNIKYINKLKYNNIINNINNNNNNKLNITNIYNNININNLPMNILMFKYLTGWSVTYNGRLSANKSISRSETHKLLVGTFRNKNYLWSNMNNTYKLNHISANHNLSSNHNINKNGTYNIKVKLNFI</sequence>
<evidence type="ECO:0000256" key="2">
    <source>
        <dbReference type="ARBA" id="ARBA00010761"/>
    </source>
</evidence>
<gene>
    <name evidence="8" type="primary">RPS3</name>
</gene>
<evidence type="ECO:0000256" key="7">
    <source>
        <dbReference type="ARBA" id="ARBA00035430"/>
    </source>
</evidence>
<dbReference type="InterPro" id="IPR007980">
    <property type="entry name" value="Ribosomal_uS3m_fun"/>
</dbReference>
<dbReference type="GO" id="GO:1990904">
    <property type="term" value="C:ribonucleoprotein complex"/>
    <property type="evidence" value="ECO:0007669"/>
    <property type="project" value="UniProtKB-KW"/>
</dbReference>
<evidence type="ECO:0000256" key="4">
    <source>
        <dbReference type="ARBA" id="ARBA00023128"/>
    </source>
</evidence>
<keyword evidence="5" id="KW-0687">Ribonucleoprotein</keyword>